<evidence type="ECO:0000313" key="2">
    <source>
        <dbReference type="EMBL" id="KAK7743927.1"/>
    </source>
</evidence>
<evidence type="ECO:0000256" key="1">
    <source>
        <dbReference type="SAM" id="MobiDB-lite"/>
    </source>
</evidence>
<dbReference type="AlphaFoldDB" id="A0AAN9YIC2"/>
<name>A0AAN9YIC2_9PEZI</name>
<feature type="region of interest" description="Disordered" evidence="1">
    <location>
        <begin position="51"/>
        <end position="82"/>
    </location>
</feature>
<organism evidence="2 3">
    <name type="scientific">Cytospora paraplurivora</name>
    <dbReference type="NCBI Taxonomy" id="2898453"/>
    <lineage>
        <taxon>Eukaryota</taxon>
        <taxon>Fungi</taxon>
        <taxon>Dikarya</taxon>
        <taxon>Ascomycota</taxon>
        <taxon>Pezizomycotina</taxon>
        <taxon>Sordariomycetes</taxon>
        <taxon>Sordariomycetidae</taxon>
        <taxon>Diaporthales</taxon>
        <taxon>Cytosporaceae</taxon>
        <taxon>Cytospora</taxon>
    </lineage>
</organism>
<reference evidence="2 3" key="1">
    <citation type="journal article" date="2023" name="PLoS ONE">
        <title>Cytospora paraplurivora sp. nov. isolated from orchards with fruit tree decline syndrome in Ontario, Canada.</title>
        <authorList>
            <person name="Ilyukhin E."/>
            <person name="Nguyen H.D.T."/>
            <person name="Castle A.J."/>
            <person name="Ellouze W."/>
        </authorList>
    </citation>
    <scope>NUCLEOTIDE SEQUENCE [LARGE SCALE GENOMIC DNA]</scope>
    <source>
        <strain evidence="2 3">FDS-564</strain>
    </source>
</reference>
<gene>
    <name evidence="2" type="ORF">SLS53_003949</name>
</gene>
<keyword evidence="3" id="KW-1185">Reference proteome</keyword>
<protein>
    <submittedName>
        <fullName evidence="2">Uncharacterized protein</fullName>
    </submittedName>
</protein>
<proteinExistence type="predicted"/>
<dbReference type="Proteomes" id="UP001320245">
    <property type="component" value="Unassembled WGS sequence"/>
</dbReference>
<dbReference type="EMBL" id="JAJSPL020000012">
    <property type="protein sequence ID" value="KAK7743927.1"/>
    <property type="molecule type" value="Genomic_DNA"/>
</dbReference>
<accession>A0AAN9YIC2</accession>
<comment type="caution">
    <text evidence="2">The sequence shown here is derived from an EMBL/GenBank/DDBJ whole genome shotgun (WGS) entry which is preliminary data.</text>
</comment>
<feature type="compositionally biased region" description="Basic and acidic residues" evidence="1">
    <location>
        <begin position="58"/>
        <end position="68"/>
    </location>
</feature>
<evidence type="ECO:0000313" key="3">
    <source>
        <dbReference type="Proteomes" id="UP001320245"/>
    </source>
</evidence>
<sequence>MDEIFQEAHGLKGALDVVKISIHKPRRYGKKGELLINYDETEYHMRHSTMASNGLNHHNADKEEKSETDCMTGVSETREEKC</sequence>